<dbReference type="Gene3D" id="2.40.160.60">
    <property type="entry name" value="Outer membrane protein transport protein (OMPP1/FadL/TodX)"/>
    <property type="match status" value="1"/>
</dbReference>
<feature type="chain" id="PRO_5035239595" evidence="1">
    <location>
        <begin position="20"/>
        <end position="364"/>
    </location>
</feature>
<keyword evidence="1" id="KW-0732">Signal</keyword>
<gene>
    <name evidence="3" type="ORF">H9Y05_07450</name>
</gene>
<evidence type="ECO:0000259" key="2">
    <source>
        <dbReference type="Pfam" id="PF19572"/>
    </source>
</evidence>
<dbReference type="RefSeq" id="WP_163489711.1">
    <property type="nucleotide sequence ID" value="NZ_JACVEL010000004.1"/>
</dbReference>
<proteinExistence type="predicted"/>
<name>A0A8J6PJK6_9FLAO</name>
<dbReference type="SUPFAM" id="SSF56935">
    <property type="entry name" value="Porins"/>
    <property type="match status" value="1"/>
</dbReference>
<keyword evidence="4" id="KW-1185">Reference proteome</keyword>
<dbReference type="InterPro" id="IPR045741">
    <property type="entry name" value="PorV"/>
</dbReference>
<comment type="caution">
    <text evidence="3">The sequence shown here is derived from an EMBL/GenBank/DDBJ whole genome shotgun (WGS) entry which is preliminary data.</text>
</comment>
<dbReference type="Proteomes" id="UP000652681">
    <property type="component" value="Unassembled WGS sequence"/>
</dbReference>
<evidence type="ECO:0000313" key="4">
    <source>
        <dbReference type="Proteomes" id="UP000652681"/>
    </source>
</evidence>
<sequence length="364" mass="40048">MTHRIIALAIILLSTTAYTQTVAPKYSNEFLAIGVGADALGLGNAVVANTGNVMSGYWNPAGLTRVDKWLDVGLMHSEYFAGIAKYDYLGLAHKIDQKSAIAFSAIRFGVDDIPNTTQLIDNNGNVDYDKITTFTAADYAFLLSYARKLKVEGLSLGGSFKVVYRKVGDFAKSWGFGLDAGLQYQRGQHWKFGAVLRDATSTFNAWMFTLDDATKEVFERTNNEIPQNGLELTMPRLIIGSYAKYPLGKKGIYFAGEINADITTDGRRNTVIRSGVFSVDPKMGIEFGFKNYVAVRAGITNMQFVKNFDDSKSFNVQPNIGIGLNLKSVYLDYAFTDIGDASVALYSHVVSLRVVLNKPKSMTK</sequence>
<dbReference type="EMBL" id="JACVEL010000004">
    <property type="protein sequence ID" value="MBC9812315.1"/>
    <property type="molecule type" value="Genomic_DNA"/>
</dbReference>
<evidence type="ECO:0000256" key="1">
    <source>
        <dbReference type="SAM" id="SignalP"/>
    </source>
</evidence>
<protein>
    <submittedName>
        <fullName evidence="3">PorV/PorQ family protein</fullName>
    </submittedName>
</protein>
<accession>A0A8J6PJK6</accession>
<reference evidence="3" key="1">
    <citation type="submission" date="2020-09" db="EMBL/GenBank/DDBJ databases">
        <title>Taishania pollutisoli gen. nov., sp. nov., Isolated from Tetrabromobisphenol A-Contaminated Soil.</title>
        <authorList>
            <person name="Chen Q."/>
        </authorList>
    </citation>
    <scope>NUCLEOTIDE SEQUENCE</scope>
    <source>
        <strain evidence="3">CZZ-1</strain>
    </source>
</reference>
<evidence type="ECO:0000313" key="3">
    <source>
        <dbReference type="EMBL" id="MBC9812315.1"/>
    </source>
</evidence>
<dbReference type="NCBIfam" id="NF033709">
    <property type="entry name" value="PorV_fam"/>
    <property type="match status" value="1"/>
</dbReference>
<feature type="domain" description="Type IX secretion system protein PorV" evidence="2">
    <location>
        <begin position="29"/>
        <end position="222"/>
    </location>
</feature>
<organism evidence="3 4">
    <name type="scientific">Taishania pollutisoli</name>
    <dbReference type="NCBI Taxonomy" id="2766479"/>
    <lineage>
        <taxon>Bacteria</taxon>
        <taxon>Pseudomonadati</taxon>
        <taxon>Bacteroidota</taxon>
        <taxon>Flavobacteriia</taxon>
        <taxon>Flavobacteriales</taxon>
        <taxon>Crocinitomicaceae</taxon>
        <taxon>Taishania</taxon>
    </lineage>
</organism>
<dbReference type="AlphaFoldDB" id="A0A8J6PJK6"/>
<feature type="signal peptide" evidence="1">
    <location>
        <begin position="1"/>
        <end position="19"/>
    </location>
</feature>
<dbReference type="Pfam" id="PF19572">
    <property type="entry name" value="PorV"/>
    <property type="match status" value="1"/>
</dbReference>